<proteinExistence type="predicted"/>
<dbReference type="Proteomes" id="UP000275331">
    <property type="component" value="Unassembled WGS sequence"/>
</dbReference>
<dbReference type="EMBL" id="JAWLOF010000007">
    <property type="protein sequence ID" value="MDV7023379.1"/>
    <property type="molecule type" value="Genomic_DNA"/>
</dbReference>
<comment type="caution">
    <text evidence="2">The sequence shown here is derived from an EMBL/GenBank/DDBJ whole genome shotgun (WGS) entry which is preliminary data.</text>
</comment>
<dbReference type="AlphaFoldDB" id="A0A3R9LIR5"/>
<evidence type="ECO:0000313" key="4">
    <source>
        <dbReference type="Proteomes" id="UP001187066"/>
    </source>
</evidence>
<evidence type="ECO:0000313" key="1">
    <source>
        <dbReference type="EMBL" id="MDV7023379.1"/>
    </source>
</evidence>
<organism evidence="2 3">
    <name type="scientific">Atlantibacter subterraneus</name>
    <dbReference type="NCBI Taxonomy" id="255519"/>
    <lineage>
        <taxon>Bacteria</taxon>
        <taxon>Pseudomonadati</taxon>
        <taxon>Pseudomonadota</taxon>
        <taxon>Gammaproteobacteria</taxon>
        <taxon>Enterobacterales</taxon>
        <taxon>Enterobacteriaceae</taxon>
        <taxon>Atlantibacter</taxon>
    </lineage>
</organism>
<sequence>MNLRAVSWRLAHLIVELMHDAPLNKKLLYIYFSELIDINENDFPDALSKDLRNIKAMFSDPQAVRFDKLTEPELLSLASRIVLLTSEMSYQAGLQAGKTA</sequence>
<evidence type="ECO:0000313" key="2">
    <source>
        <dbReference type="EMBL" id="RSE22945.1"/>
    </source>
</evidence>
<reference evidence="2 3" key="1">
    <citation type="submission" date="2018-10" db="EMBL/GenBank/DDBJ databases">
        <title>Transmission dynamics of multidrug resistant bacteria on intensive care unit surfaces.</title>
        <authorList>
            <person name="D'Souza A.W."/>
            <person name="Potter R.F."/>
            <person name="Wallace M."/>
            <person name="Shupe A."/>
            <person name="Patel S."/>
            <person name="Sun S."/>
            <person name="Gul D."/>
            <person name="Kwon J.H."/>
            <person name="Andleeb S."/>
            <person name="Burnham C.-A.D."/>
            <person name="Dantas G."/>
        </authorList>
    </citation>
    <scope>NUCLEOTIDE SEQUENCE [LARGE SCALE GENOMIC DNA]</scope>
    <source>
        <strain evidence="2 3">AS_373</strain>
    </source>
</reference>
<dbReference type="EMBL" id="RHXB01000015">
    <property type="protein sequence ID" value="RSE22945.1"/>
    <property type="molecule type" value="Genomic_DNA"/>
</dbReference>
<evidence type="ECO:0000313" key="3">
    <source>
        <dbReference type="Proteomes" id="UP000275331"/>
    </source>
</evidence>
<name>A0A3R9LIR5_9ENTR</name>
<dbReference type="GeneID" id="84663862"/>
<dbReference type="Proteomes" id="UP001187066">
    <property type="component" value="Unassembled WGS sequence"/>
</dbReference>
<reference evidence="1 4" key="2">
    <citation type="submission" date="2023-10" db="EMBL/GenBank/DDBJ databases">
        <authorList>
            <person name="Dale J."/>
        </authorList>
    </citation>
    <scope>NUCLEOTIDE SEQUENCE [LARGE SCALE GENOMIC DNA]</scope>
    <source>
        <strain evidence="1 4">2023EL-00970</strain>
    </source>
</reference>
<gene>
    <name evidence="2" type="ORF">EGT71_19385</name>
    <name evidence="1" type="ORF">R4P48_11890</name>
</gene>
<protein>
    <submittedName>
        <fullName evidence="2">Uncharacterized protein</fullName>
    </submittedName>
</protein>
<dbReference type="OrthoDB" id="6630641at2"/>
<accession>A0A3R9LIR5</accession>
<keyword evidence="4" id="KW-1185">Reference proteome</keyword>
<dbReference type="RefSeq" id="WP_125294854.1">
    <property type="nucleotide sequence ID" value="NZ_CP100494.1"/>
</dbReference>